<evidence type="ECO:0000256" key="4">
    <source>
        <dbReference type="ARBA" id="ARBA00023027"/>
    </source>
</evidence>
<evidence type="ECO:0000313" key="9">
    <source>
        <dbReference type="Proteomes" id="UP000887565"/>
    </source>
</evidence>
<keyword evidence="4 7" id="KW-0520">NAD</keyword>
<name>A0A915HJE9_ROMCU</name>
<dbReference type="AlphaFoldDB" id="A0A915HJE9"/>
<dbReference type="SUPFAM" id="SSF56762">
    <property type="entry name" value="HydB/Nqo4-like"/>
    <property type="match status" value="1"/>
</dbReference>
<dbReference type="InterPro" id="IPR001135">
    <property type="entry name" value="NADH_Q_OxRdtase_suD"/>
</dbReference>
<proteinExistence type="inferred from homology"/>
<evidence type="ECO:0000256" key="7">
    <source>
        <dbReference type="RuleBase" id="RU003685"/>
    </source>
</evidence>
<evidence type="ECO:0000313" key="10">
    <source>
        <dbReference type="WBParaSite" id="nRc.2.0.1.t01715-RA"/>
    </source>
</evidence>
<feature type="domain" description="NADH-quinone oxidoreductase subunit D" evidence="8">
    <location>
        <begin position="201"/>
        <end position="471"/>
    </location>
</feature>
<dbReference type="Pfam" id="PF00346">
    <property type="entry name" value="Complex1_49kDa"/>
    <property type="match status" value="1"/>
</dbReference>
<keyword evidence="3 7" id="KW-1278">Translocase</keyword>
<evidence type="ECO:0000256" key="6">
    <source>
        <dbReference type="ARBA" id="ARBA00031562"/>
    </source>
</evidence>
<dbReference type="NCBIfam" id="TIGR01962">
    <property type="entry name" value="NuoD"/>
    <property type="match status" value="1"/>
</dbReference>
<dbReference type="GO" id="GO:0016651">
    <property type="term" value="F:oxidoreductase activity, acting on NAD(P)H"/>
    <property type="evidence" value="ECO:0007669"/>
    <property type="project" value="InterPro"/>
</dbReference>
<keyword evidence="9" id="KW-1185">Reference proteome</keyword>
<dbReference type="PANTHER" id="PTHR11993:SF10">
    <property type="entry name" value="NADH DEHYDROGENASE [UBIQUINONE] IRON-SULFUR PROTEIN 2, MITOCHONDRIAL"/>
    <property type="match status" value="1"/>
</dbReference>
<dbReference type="InterPro" id="IPR022885">
    <property type="entry name" value="NDH1_su_D/H"/>
</dbReference>
<dbReference type="GO" id="GO:0048038">
    <property type="term" value="F:quinone binding"/>
    <property type="evidence" value="ECO:0007669"/>
    <property type="project" value="InterPro"/>
</dbReference>
<dbReference type="InterPro" id="IPR014029">
    <property type="entry name" value="NADH_UbQ_OxRdtase_49kDa_CS"/>
</dbReference>
<dbReference type="GO" id="GO:0005739">
    <property type="term" value="C:mitochondrion"/>
    <property type="evidence" value="ECO:0007669"/>
    <property type="project" value="GOC"/>
</dbReference>
<dbReference type="HAMAP" id="MF_01358">
    <property type="entry name" value="NDH1_NuoD"/>
    <property type="match status" value="1"/>
</dbReference>
<reference evidence="10" key="1">
    <citation type="submission" date="2022-11" db="UniProtKB">
        <authorList>
            <consortium name="WormBaseParasite"/>
        </authorList>
    </citation>
    <scope>IDENTIFICATION</scope>
</reference>
<dbReference type="InterPro" id="IPR029014">
    <property type="entry name" value="NiFe-Hase_large"/>
</dbReference>
<dbReference type="NCBIfam" id="NF004739">
    <property type="entry name" value="PRK06075.1"/>
    <property type="match status" value="1"/>
</dbReference>
<dbReference type="GO" id="GO:0051287">
    <property type="term" value="F:NAD binding"/>
    <property type="evidence" value="ECO:0007669"/>
    <property type="project" value="InterPro"/>
</dbReference>
<evidence type="ECO:0000256" key="2">
    <source>
        <dbReference type="ARBA" id="ARBA00022448"/>
    </source>
</evidence>
<sequence length="471" mass="54095">MALSSKLGRALSKAPHLLISSRRFAGRVWIPDAKFMERFSNCKHYNFPDWPDQLQDPYGIAKKHYGDDITSLPGNYPWPMKEVQLENMILNFGPQHPAAHGVLRLILHLDEEVVIRAVPHIGLLHRATEKLCEHKTYTQALPYFDRLDYVSMMCNEQCFSLAIEKLLGIDVPPRAKCIRVLFAELTRIANHLMGVTTHALDVGAMTPLFWMFEEREKTFEFYERVSGARMHANYVRPGGVAWDLPLGFLDDLYDWMRKMPTRLDEMEDVLTEGRIWKNRLTNVGSVTASEALEWGYSGVMLRGSGVKWDLRKTQPYDGYENYEFDVPVGINGDCYDRYLVRMEEMRQSLRIMEQCINKMPKGEIKVDDHKVVPPKRSEMKESMEALIHHFKFFTEGFQVPPGSTYTAIEAPKGEFGVYLVADGTSKPYRCYIRAPGFAHLAKIDKLAKYHFLADVVAIIGTLDIVFGEVDR</sequence>
<organism evidence="9 10">
    <name type="scientific">Romanomermis culicivorax</name>
    <name type="common">Nematode worm</name>
    <dbReference type="NCBI Taxonomy" id="13658"/>
    <lineage>
        <taxon>Eukaryota</taxon>
        <taxon>Metazoa</taxon>
        <taxon>Ecdysozoa</taxon>
        <taxon>Nematoda</taxon>
        <taxon>Enoplea</taxon>
        <taxon>Dorylaimia</taxon>
        <taxon>Mermithida</taxon>
        <taxon>Mermithoidea</taxon>
        <taxon>Mermithidae</taxon>
        <taxon>Romanomermis</taxon>
    </lineage>
</organism>
<dbReference type="FunFam" id="1.10.645.10:FF:000005">
    <property type="entry name" value="NADH-quinone oxidoreductase subunit D"/>
    <property type="match status" value="1"/>
</dbReference>
<protein>
    <recommendedName>
        <fullName evidence="5">Complex I-49kD</fullName>
    </recommendedName>
    <alternativeName>
        <fullName evidence="6">NADH-ubiquinone oxidoreductase 49 kDa subunit</fullName>
    </alternativeName>
</protein>
<dbReference type="Proteomes" id="UP000887565">
    <property type="component" value="Unplaced"/>
</dbReference>
<accession>A0A915HJE9</accession>
<dbReference type="WBParaSite" id="nRc.2.0.1.t01715-RA">
    <property type="protein sequence ID" value="nRc.2.0.1.t01715-RA"/>
    <property type="gene ID" value="nRc.2.0.1.g01715"/>
</dbReference>
<keyword evidence="2 7" id="KW-0813">Transport</keyword>
<evidence type="ECO:0000259" key="8">
    <source>
        <dbReference type="Pfam" id="PF00346"/>
    </source>
</evidence>
<dbReference type="PANTHER" id="PTHR11993">
    <property type="entry name" value="NADH-UBIQUINONE OXIDOREDUCTASE 49 KDA SUBUNIT"/>
    <property type="match status" value="1"/>
</dbReference>
<evidence type="ECO:0000256" key="5">
    <source>
        <dbReference type="ARBA" id="ARBA00030505"/>
    </source>
</evidence>
<dbReference type="OMA" id="TRMDYLT"/>
<dbReference type="Gene3D" id="1.10.645.10">
    <property type="entry name" value="Cytochrome-c3 Hydrogenase, chain B"/>
    <property type="match status" value="1"/>
</dbReference>
<comment type="similarity">
    <text evidence="1 7">Belongs to the complex I 49 kDa subunit family.</text>
</comment>
<dbReference type="PROSITE" id="PS00535">
    <property type="entry name" value="COMPLEX1_49K"/>
    <property type="match status" value="1"/>
</dbReference>
<evidence type="ECO:0000256" key="1">
    <source>
        <dbReference type="ARBA" id="ARBA00005769"/>
    </source>
</evidence>
<dbReference type="GO" id="GO:0006120">
    <property type="term" value="P:mitochondrial electron transport, NADH to ubiquinone"/>
    <property type="evidence" value="ECO:0007669"/>
    <property type="project" value="TreeGrafter"/>
</dbReference>
<evidence type="ECO:0000256" key="3">
    <source>
        <dbReference type="ARBA" id="ARBA00022967"/>
    </source>
</evidence>